<sequence>MNVFQSIPLSAETQAVMLQVLGGGGSLSLSVSVQG</sequence>
<accession>B8HQT6</accession>
<gene>
    <name evidence="1" type="ordered locus">Cyan7425_3433</name>
</gene>
<proteinExistence type="predicted"/>
<dbReference type="EMBL" id="CP001344">
    <property type="protein sequence ID" value="ACL45757.1"/>
    <property type="molecule type" value="Genomic_DNA"/>
</dbReference>
<dbReference type="AlphaFoldDB" id="B8HQT6"/>
<organism evidence="1">
    <name type="scientific">Cyanothece sp. (strain PCC 7425 / ATCC 29141)</name>
    <dbReference type="NCBI Taxonomy" id="395961"/>
    <lineage>
        <taxon>Bacteria</taxon>
        <taxon>Bacillati</taxon>
        <taxon>Cyanobacteriota</taxon>
        <taxon>Cyanophyceae</taxon>
        <taxon>Gomontiellales</taxon>
        <taxon>Cyanothecaceae</taxon>
        <taxon>Cyanothece</taxon>
    </lineage>
</organism>
<evidence type="ECO:0000313" key="1">
    <source>
        <dbReference type="EMBL" id="ACL45757.1"/>
    </source>
</evidence>
<protein>
    <submittedName>
        <fullName evidence="1">Uncharacterized protein</fullName>
    </submittedName>
</protein>
<dbReference type="STRING" id="395961.Cyan7425_3433"/>
<reference evidence="1" key="1">
    <citation type="submission" date="2009-01" db="EMBL/GenBank/DDBJ databases">
        <title>Complete sequence of chromosome Cyanothece sp. PCC 7425.</title>
        <authorList>
            <consortium name="US DOE Joint Genome Institute"/>
            <person name="Lucas S."/>
            <person name="Copeland A."/>
            <person name="Lapidus A."/>
            <person name="Glavina del Rio T."/>
            <person name="Dalin E."/>
            <person name="Tice H."/>
            <person name="Bruce D."/>
            <person name="Goodwin L."/>
            <person name="Pitluck S."/>
            <person name="Sims D."/>
            <person name="Meineke L."/>
            <person name="Brettin T."/>
            <person name="Detter J.C."/>
            <person name="Han C."/>
            <person name="Larimer F."/>
            <person name="Land M."/>
            <person name="Hauser L."/>
            <person name="Kyrpides N."/>
            <person name="Ovchinnikova G."/>
            <person name="Liberton M."/>
            <person name="Stoeckel J."/>
            <person name="Banerjee A."/>
            <person name="Singh A."/>
            <person name="Page L."/>
            <person name="Sato H."/>
            <person name="Zhao L."/>
            <person name="Sherman L."/>
            <person name="Pakrasi H."/>
            <person name="Richardson P."/>
        </authorList>
    </citation>
    <scope>NUCLEOTIDE SEQUENCE</scope>
    <source>
        <strain evidence="1">PCC 7425</strain>
    </source>
</reference>
<name>B8HQT6_CYAP4</name>
<dbReference type="KEGG" id="cyn:Cyan7425_3433"/>
<dbReference type="HOGENOM" id="CLU_3364528_0_0_3"/>